<evidence type="ECO:0000259" key="17">
    <source>
        <dbReference type="PROSITE" id="PS50109"/>
    </source>
</evidence>
<accession>A0A437M9Y9</accession>
<name>A0A437M9Y9_9SPHN</name>
<organism evidence="19 20">
    <name type="scientific">Sphingomonas crocodyli</name>
    <dbReference type="NCBI Taxonomy" id="1979270"/>
    <lineage>
        <taxon>Bacteria</taxon>
        <taxon>Pseudomonadati</taxon>
        <taxon>Pseudomonadota</taxon>
        <taxon>Alphaproteobacteria</taxon>
        <taxon>Sphingomonadales</taxon>
        <taxon>Sphingomonadaceae</taxon>
        <taxon>Sphingomonas</taxon>
    </lineage>
</organism>
<evidence type="ECO:0000256" key="4">
    <source>
        <dbReference type="ARBA" id="ARBA00022475"/>
    </source>
</evidence>
<dbReference type="AlphaFoldDB" id="A0A437M9Y9"/>
<dbReference type="PANTHER" id="PTHR44936">
    <property type="entry name" value="SENSOR PROTEIN CREC"/>
    <property type="match status" value="1"/>
</dbReference>
<comment type="subcellular location">
    <subcellularLocation>
        <location evidence="2">Cell inner membrane</location>
        <topology evidence="2">Multi-pass membrane protein</topology>
    </subcellularLocation>
</comment>
<reference evidence="19 20" key="1">
    <citation type="submission" date="2019-01" db="EMBL/GenBank/DDBJ databases">
        <authorList>
            <person name="Chen W.-M."/>
        </authorList>
    </citation>
    <scope>NUCLEOTIDE SEQUENCE [LARGE SCALE GENOMIC DNA]</scope>
    <source>
        <strain evidence="19 20">CCP-7</strain>
    </source>
</reference>
<dbReference type="Proteomes" id="UP000282971">
    <property type="component" value="Unassembled WGS sequence"/>
</dbReference>
<dbReference type="PANTHER" id="PTHR44936:SF5">
    <property type="entry name" value="SENSOR HISTIDINE KINASE ENVZ"/>
    <property type="match status" value="1"/>
</dbReference>
<evidence type="ECO:0000256" key="7">
    <source>
        <dbReference type="ARBA" id="ARBA00022679"/>
    </source>
</evidence>
<dbReference type="InterPro" id="IPR005467">
    <property type="entry name" value="His_kinase_dom"/>
</dbReference>
<keyword evidence="5" id="KW-0997">Cell inner membrane</keyword>
<dbReference type="InterPro" id="IPR050980">
    <property type="entry name" value="2C_sensor_his_kinase"/>
</dbReference>
<feature type="region of interest" description="Disordered" evidence="15">
    <location>
        <begin position="220"/>
        <end position="290"/>
    </location>
</feature>
<keyword evidence="14 16" id="KW-0472">Membrane</keyword>
<dbReference type="InterPro" id="IPR004358">
    <property type="entry name" value="Sig_transdc_His_kin-like_C"/>
</dbReference>
<dbReference type="InterPro" id="IPR036890">
    <property type="entry name" value="HATPase_C_sf"/>
</dbReference>
<keyword evidence="20" id="KW-1185">Reference proteome</keyword>
<dbReference type="CDD" id="cd06225">
    <property type="entry name" value="HAMP"/>
    <property type="match status" value="1"/>
</dbReference>
<evidence type="ECO:0000256" key="11">
    <source>
        <dbReference type="ARBA" id="ARBA00022840"/>
    </source>
</evidence>
<dbReference type="EMBL" id="SACN01000001">
    <property type="protein sequence ID" value="RVT94449.1"/>
    <property type="molecule type" value="Genomic_DNA"/>
</dbReference>
<proteinExistence type="predicted"/>
<keyword evidence="12 16" id="KW-1133">Transmembrane helix</keyword>
<evidence type="ECO:0000256" key="6">
    <source>
        <dbReference type="ARBA" id="ARBA00022553"/>
    </source>
</evidence>
<keyword evidence="4" id="KW-1003">Cell membrane</keyword>
<keyword evidence="6" id="KW-0597">Phosphoprotein</keyword>
<dbReference type="SUPFAM" id="SSF158472">
    <property type="entry name" value="HAMP domain-like"/>
    <property type="match status" value="1"/>
</dbReference>
<dbReference type="EC" id="2.7.13.3" evidence="3"/>
<keyword evidence="11" id="KW-0067">ATP-binding</keyword>
<dbReference type="SUPFAM" id="SSF55874">
    <property type="entry name" value="ATPase domain of HSP90 chaperone/DNA topoisomerase II/histidine kinase"/>
    <property type="match status" value="1"/>
</dbReference>
<evidence type="ECO:0000313" key="20">
    <source>
        <dbReference type="Proteomes" id="UP000282971"/>
    </source>
</evidence>
<dbReference type="CDD" id="cd00082">
    <property type="entry name" value="HisKA"/>
    <property type="match status" value="1"/>
</dbReference>
<dbReference type="InterPro" id="IPR036097">
    <property type="entry name" value="HisK_dim/P_sf"/>
</dbReference>
<evidence type="ECO:0000256" key="2">
    <source>
        <dbReference type="ARBA" id="ARBA00004429"/>
    </source>
</evidence>
<dbReference type="Pfam" id="PF02518">
    <property type="entry name" value="HATPase_c"/>
    <property type="match status" value="1"/>
</dbReference>
<dbReference type="OrthoDB" id="9804645at2"/>
<keyword evidence="10" id="KW-0418">Kinase</keyword>
<dbReference type="GO" id="GO:0005524">
    <property type="term" value="F:ATP binding"/>
    <property type="evidence" value="ECO:0007669"/>
    <property type="project" value="UniProtKB-KW"/>
</dbReference>
<evidence type="ECO:0000256" key="1">
    <source>
        <dbReference type="ARBA" id="ARBA00000085"/>
    </source>
</evidence>
<evidence type="ECO:0000256" key="12">
    <source>
        <dbReference type="ARBA" id="ARBA00022989"/>
    </source>
</evidence>
<protein>
    <recommendedName>
        <fullName evidence="3">histidine kinase</fullName>
        <ecNumber evidence="3">2.7.13.3</ecNumber>
    </recommendedName>
</protein>
<evidence type="ECO:0000256" key="16">
    <source>
        <dbReference type="SAM" id="Phobius"/>
    </source>
</evidence>
<dbReference type="PRINTS" id="PR00344">
    <property type="entry name" value="BCTRLSENSOR"/>
</dbReference>
<dbReference type="PROSITE" id="PS50885">
    <property type="entry name" value="HAMP"/>
    <property type="match status" value="1"/>
</dbReference>
<keyword evidence="8 16" id="KW-0812">Transmembrane</keyword>
<comment type="caution">
    <text evidence="19">The sequence shown here is derived from an EMBL/GenBank/DDBJ whole genome shotgun (WGS) entry which is preliminary data.</text>
</comment>
<dbReference type="Pfam" id="PF00672">
    <property type="entry name" value="HAMP"/>
    <property type="match status" value="1"/>
</dbReference>
<evidence type="ECO:0000256" key="3">
    <source>
        <dbReference type="ARBA" id="ARBA00012438"/>
    </source>
</evidence>
<dbReference type="InterPro" id="IPR003661">
    <property type="entry name" value="HisK_dim/P_dom"/>
</dbReference>
<comment type="catalytic activity">
    <reaction evidence="1">
        <text>ATP + protein L-histidine = ADP + protein N-phospho-L-histidine.</text>
        <dbReference type="EC" id="2.7.13.3"/>
    </reaction>
</comment>
<dbReference type="PROSITE" id="PS50109">
    <property type="entry name" value="HIS_KIN"/>
    <property type="match status" value="1"/>
</dbReference>
<evidence type="ECO:0000256" key="13">
    <source>
        <dbReference type="ARBA" id="ARBA00023012"/>
    </source>
</evidence>
<feature type="transmembrane region" description="Helical" evidence="16">
    <location>
        <begin position="77"/>
        <end position="99"/>
    </location>
</feature>
<sequence>MPATVRGACDPPHAVAGRPILRARARMKTMGFPGAIGQADQPPQTQSVGVRPDVASSRPMTPSFLQRLRGPTLMVQILILLVGGLVIAQLVTLLLTLLLPPAPTPQYDLRTVAAALRESEESRTGNLQHIIQPGPPDLGGRGWLVSERSRAELATLLKVGADDVRLSFYTPLPFAGTVAGRKLAMANDGPVGGATPVSWTPQANSGSLLVLAQATMPPVDRLGPMLPRTPDGQIRPRIGAPNREMLPPGVRRRIEERRNSSDPSTAGPVTRPLDGRGAGQLITIDPTPLQGRDGIWIGGDHGETIPPILRGGTDGATGGGTIITQPGSGTIPQIGAALRERIGEGGFFERRPLMGAPFAPSQSQLRSVMPTIETEASRVPVAPMLEMPREAVTIERRAPVVMPAPQPVAPQEMPFVAATPPADPLEGATVVSTPEGDFLEPAIPLLPRERGLFGLAPAPFVEGDFVAALRLPDGRWSVVQPAAEPFPNSWQRRVLLWFIIAFATVAPLAWLFSRRIVKPLRGFAEAAEALGRDPTAAVIPLDGPAEVGRAANAFNVMQSRVKSFVGDRTAMIGAISHDLRTPLTRLRFRIEEVDDDAVRAGMIEEVEEMEMMITSVLAFIRDASAPGVRERLDLGAIVEDVAEDAALVGSDVRVERLTAAPVEVDVLGMRRLFANLVENAVKYGDRARLRLSIDQGDAVAEIIDDGPGVPEEDLERAFEPFYRAANARAGDKRGNGLGLAVCRSIARAHGGDVHLLRSPEGFKAQLRLPLAYDAATVAA</sequence>
<dbReference type="SMART" id="SM00387">
    <property type="entry name" value="HATPase_c"/>
    <property type="match status" value="1"/>
</dbReference>
<dbReference type="GO" id="GO:0000155">
    <property type="term" value="F:phosphorelay sensor kinase activity"/>
    <property type="evidence" value="ECO:0007669"/>
    <property type="project" value="InterPro"/>
</dbReference>
<feature type="region of interest" description="Disordered" evidence="15">
    <location>
        <begin position="34"/>
        <end position="56"/>
    </location>
</feature>
<keyword evidence="9" id="KW-0547">Nucleotide-binding</keyword>
<evidence type="ECO:0000256" key="14">
    <source>
        <dbReference type="ARBA" id="ARBA00023136"/>
    </source>
</evidence>
<evidence type="ECO:0000256" key="15">
    <source>
        <dbReference type="SAM" id="MobiDB-lite"/>
    </source>
</evidence>
<dbReference type="Gene3D" id="1.10.287.130">
    <property type="match status" value="1"/>
</dbReference>
<dbReference type="SUPFAM" id="SSF47384">
    <property type="entry name" value="Homodimeric domain of signal transducing histidine kinase"/>
    <property type="match status" value="1"/>
</dbReference>
<feature type="transmembrane region" description="Helical" evidence="16">
    <location>
        <begin position="494"/>
        <end position="512"/>
    </location>
</feature>
<evidence type="ECO:0000313" key="19">
    <source>
        <dbReference type="EMBL" id="RVT94449.1"/>
    </source>
</evidence>
<keyword evidence="13" id="KW-0902">Two-component regulatory system</keyword>
<evidence type="ECO:0000256" key="8">
    <source>
        <dbReference type="ARBA" id="ARBA00022692"/>
    </source>
</evidence>
<evidence type="ECO:0000256" key="5">
    <source>
        <dbReference type="ARBA" id="ARBA00022519"/>
    </source>
</evidence>
<evidence type="ECO:0000256" key="10">
    <source>
        <dbReference type="ARBA" id="ARBA00022777"/>
    </source>
</evidence>
<dbReference type="CDD" id="cd00075">
    <property type="entry name" value="HATPase"/>
    <property type="match status" value="1"/>
</dbReference>
<evidence type="ECO:0000259" key="18">
    <source>
        <dbReference type="PROSITE" id="PS50885"/>
    </source>
</evidence>
<keyword evidence="7" id="KW-0808">Transferase</keyword>
<gene>
    <name evidence="19" type="ORF">EOD43_11610</name>
</gene>
<dbReference type="GO" id="GO:0005886">
    <property type="term" value="C:plasma membrane"/>
    <property type="evidence" value="ECO:0007669"/>
    <property type="project" value="UniProtKB-SubCell"/>
</dbReference>
<dbReference type="SMART" id="SM00304">
    <property type="entry name" value="HAMP"/>
    <property type="match status" value="1"/>
</dbReference>
<dbReference type="InterPro" id="IPR003594">
    <property type="entry name" value="HATPase_dom"/>
</dbReference>
<evidence type="ECO:0000256" key="9">
    <source>
        <dbReference type="ARBA" id="ARBA00022741"/>
    </source>
</evidence>
<dbReference type="SMART" id="SM00388">
    <property type="entry name" value="HisKA"/>
    <property type="match status" value="1"/>
</dbReference>
<dbReference type="Gene3D" id="3.30.565.10">
    <property type="entry name" value="Histidine kinase-like ATPase, C-terminal domain"/>
    <property type="match status" value="1"/>
</dbReference>
<dbReference type="InterPro" id="IPR003660">
    <property type="entry name" value="HAMP_dom"/>
</dbReference>
<feature type="domain" description="Histidine kinase" evidence="17">
    <location>
        <begin position="574"/>
        <end position="772"/>
    </location>
</feature>
<feature type="domain" description="HAMP" evidence="18">
    <location>
        <begin position="514"/>
        <end position="566"/>
    </location>
</feature>